<dbReference type="Proteomes" id="UP000249464">
    <property type="component" value="Unassembled WGS sequence"/>
</dbReference>
<accession>A0A2X0M6F8</accession>
<evidence type="ECO:0000313" key="2">
    <source>
        <dbReference type="Proteomes" id="UP000249464"/>
    </source>
</evidence>
<evidence type="ECO:0000313" key="1">
    <source>
        <dbReference type="EMBL" id="SGY43355.1"/>
    </source>
</evidence>
<dbReference type="AlphaFoldDB" id="A0A2X0M6F8"/>
<dbReference type="EMBL" id="FQNC01000043">
    <property type="protein sequence ID" value="SGY43355.1"/>
    <property type="molecule type" value="Genomic_DNA"/>
</dbReference>
<gene>
    <name evidence="1" type="primary">BQ5605_C001g00017</name>
    <name evidence="1" type="ORF">BQ5605_C001G00017</name>
</gene>
<proteinExistence type="predicted"/>
<keyword evidence="2" id="KW-1185">Reference proteome</keyword>
<name>A0A2X0M6F8_9BASI</name>
<organism evidence="1 2">
    <name type="scientific">Microbotryum silenes-dioicae</name>
    <dbReference type="NCBI Taxonomy" id="796604"/>
    <lineage>
        <taxon>Eukaryota</taxon>
        <taxon>Fungi</taxon>
        <taxon>Dikarya</taxon>
        <taxon>Basidiomycota</taxon>
        <taxon>Pucciniomycotina</taxon>
        <taxon>Microbotryomycetes</taxon>
        <taxon>Microbotryales</taxon>
        <taxon>Microbotryaceae</taxon>
        <taxon>Microbotryum</taxon>
    </lineage>
</organism>
<sequence length="161" mass="17882">MSGSASARIQGPGKWCAHFFSLGTLHPGQQLASPNHAHVNNRSTSCVMCLTNAPEGPSLWSVSGTSFSRLPARSASLDRSFFGPHHAFPDFVCPVVSRSERRLVELRVSFFHSIWKLSRHHRFSSEPLDRSPQRHSRSSASIQESKGLLCLCEPPKGFEWV</sequence>
<reference evidence="1 2" key="1">
    <citation type="submission" date="2016-11" db="EMBL/GenBank/DDBJ databases">
        <authorList>
            <person name="Jaros S."/>
            <person name="Januszkiewicz K."/>
            <person name="Wedrychowicz H."/>
        </authorList>
    </citation>
    <scope>NUCLEOTIDE SEQUENCE [LARGE SCALE GENOMIC DNA]</scope>
</reference>
<protein>
    <submittedName>
        <fullName evidence="1">BQ5605_C001g00017 protein</fullName>
    </submittedName>
</protein>